<name>A0A8H6XRD6_9AGAR</name>
<feature type="signal peptide" evidence="1">
    <location>
        <begin position="1"/>
        <end position="17"/>
    </location>
</feature>
<protein>
    <recommendedName>
        <fullName evidence="4">SSCRP protein</fullName>
    </recommendedName>
</protein>
<evidence type="ECO:0000256" key="1">
    <source>
        <dbReference type="SAM" id="SignalP"/>
    </source>
</evidence>
<evidence type="ECO:0000313" key="2">
    <source>
        <dbReference type="EMBL" id="KAF7346635.1"/>
    </source>
</evidence>
<proteinExistence type="predicted"/>
<accession>A0A8H6XRD6</accession>
<organism evidence="2 3">
    <name type="scientific">Mycena sanguinolenta</name>
    <dbReference type="NCBI Taxonomy" id="230812"/>
    <lineage>
        <taxon>Eukaryota</taxon>
        <taxon>Fungi</taxon>
        <taxon>Dikarya</taxon>
        <taxon>Basidiomycota</taxon>
        <taxon>Agaricomycotina</taxon>
        <taxon>Agaricomycetes</taxon>
        <taxon>Agaricomycetidae</taxon>
        <taxon>Agaricales</taxon>
        <taxon>Marasmiineae</taxon>
        <taxon>Mycenaceae</taxon>
        <taxon>Mycena</taxon>
    </lineage>
</organism>
<gene>
    <name evidence="2" type="ORF">MSAN_01801000</name>
</gene>
<comment type="caution">
    <text evidence="2">The sequence shown here is derived from an EMBL/GenBank/DDBJ whole genome shotgun (WGS) entry which is preliminary data.</text>
</comment>
<sequence>MHLTITLAVLFAIQANAQSFVAWSGSACDGDEGDVVACDGTCFPFGGRHSYEVLGTSATVALFVDGGCTGEQFTFGPDPPGECINVNTGTDIESFLCV</sequence>
<keyword evidence="3" id="KW-1185">Reference proteome</keyword>
<keyword evidence="1" id="KW-0732">Signal</keyword>
<reference evidence="2" key="1">
    <citation type="submission" date="2020-05" db="EMBL/GenBank/DDBJ databases">
        <title>Mycena genomes resolve the evolution of fungal bioluminescence.</title>
        <authorList>
            <person name="Tsai I.J."/>
        </authorList>
    </citation>
    <scope>NUCLEOTIDE SEQUENCE</scope>
    <source>
        <strain evidence="2">160909Yilan</strain>
    </source>
</reference>
<evidence type="ECO:0000313" key="3">
    <source>
        <dbReference type="Proteomes" id="UP000623467"/>
    </source>
</evidence>
<dbReference type="AlphaFoldDB" id="A0A8H6XRD6"/>
<dbReference type="OrthoDB" id="5429515at2759"/>
<dbReference type="Proteomes" id="UP000623467">
    <property type="component" value="Unassembled WGS sequence"/>
</dbReference>
<evidence type="ECO:0008006" key="4">
    <source>
        <dbReference type="Google" id="ProtNLM"/>
    </source>
</evidence>
<feature type="chain" id="PRO_5034588333" description="SSCRP protein" evidence="1">
    <location>
        <begin position="18"/>
        <end position="98"/>
    </location>
</feature>
<dbReference type="EMBL" id="JACAZH010000018">
    <property type="protein sequence ID" value="KAF7346635.1"/>
    <property type="molecule type" value="Genomic_DNA"/>
</dbReference>